<dbReference type="Proteomes" id="UP000041254">
    <property type="component" value="Unassembled WGS sequence"/>
</dbReference>
<dbReference type="InterPro" id="IPR011043">
    <property type="entry name" value="Gal_Oxase/kelch_b-propeller"/>
</dbReference>
<gene>
    <name evidence="2" type="ORF">Vbra_11627</name>
</gene>
<sequence>MAATSLSSVVPYALPYVDGRDLFILDTVCKDLKALVDPDPSSAIWRLQYHRSFGKRGKGNVRLISSSAHFPRESVRNPSAYVPLPEGDYRRAYRRSRVVEDFGANAEVSQLRWGQAKCVKPRNSMKRSRSSIFIAGPSLYVFGGVVGGKREKPSFKTDLWRVSLASLVPGGKYEWQRCHVDGVAPRPSDALILIPVNIAPPPLNAPPTQPEWPKRYFVAGGRSGSDTDSLWGVLEINREEGVDSAKYRHQWLSKSELRGAEKKSTPPLNRRYFTCTFVPIRSSAHPKGYIFIFGGMDSTTGDGNVGGLRPTARLNHTATLVKDRYVFIIGGEEWDHEIDSDFDESDDEFDSGYGPSQHFDPVGFVSPPRLSIFDGESKTWIELSRLPWVAMGTFPLVDDALRSYLASVEGHRCDFARHTAVLAGDKIVIMVPYANYGGVGRYGGMKTLTFDITTGRFSKPAFATRPQKMSTAPPPPGMTPHPTPSRSYKPYEPPPAACAAAVWTGSELILYGGASLLDEEWDEGDPETHYDEDDYRHDQTKHSEISVLGVMDRATNDQTVPVDRHQQVMPFSRRYVWNRQLWQMDVIPPSRWDDHDLIEKRWYEGRQRARGARAAEREQLRQRGVEIECDGDEYDGMEGYTEKEIDDHLAGKPLPCNKVFGKPITPTRHQALSKFFPVTGILHSDPVHWTLPTGNSRAVTTPKITKYFKRVRGPKPPLVQSSLTDFFPFRTACRQTINHGYRS</sequence>
<dbReference type="EMBL" id="CDMY01000223">
    <property type="protein sequence ID" value="CEL94585.1"/>
    <property type="molecule type" value="Genomic_DNA"/>
</dbReference>
<keyword evidence="3" id="KW-1185">Reference proteome</keyword>
<dbReference type="SUPFAM" id="SSF50965">
    <property type="entry name" value="Galactose oxidase, central domain"/>
    <property type="match status" value="1"/>
</dbReference>
<feature type="region of interest" description="Disordered" evidence="1">
    <location>
        <begin position="463"/>
        <end position="491"/>
    </location>
</feature>
<dbReference type="Gene3D" id="2.120.10.80">
    <property type="entry name" value="Kelch-type beta propeller"/>
    <property type="match status" value="2"/>
</dbReference>
<dbReference type="PhylomeDB" id="A0A0G4EGI7"/>
<dbReference type="AlphaFoldDB" id="A0A0G4EGI7"/>
<dbReference type="InterPro" id="IPR015915">
    <property type="entry name" value="Kelch-typ_b-propeller"/>
</dbReference>
<proteinExistence type="predicted"/>
<evidence type="ECO:0000256" key="1">
    <source>
        <dbReference type="SAM" id="MobiDB-lite"/>
    </source>
</evidence>
<dbReference type="VEuPathDB" id="CryptoDB:Vbra_11627"/>
<reference evidence="2 3" key="1">
    <citation type="submission" date="2014-11" db="EMBL/GenBank/DDBJ databases">
        <authorList>
            <person name="Zhu J."/>
            <person name="Qi W."/>
            <person name="Song R."/>
        </authorList>
    </citation>
    <scope>NUCLEOTIDE SEQUENCE [LARGE SCALE GENOMIC DNA]</scope>
</reference>
<accession>A0A0G4EGI7</accession>
<dbReference type="InParanoid" id="A0A0G4EGI7"/>
<evidence type="ECO:0000313" key="3">
    <source>
        <dbReference type="Proteomes" id="UP000041254"/>
    </source>
</evidence>
<organism evidence="2 3">
    <name type="scientific">Vitrella brassicaformis (strain CCMP3155)</name>
    <dbReference type="NCBI Taxonomy" id="1169540"/>
    <lineage>
        <taxon>Eukaryota</taxon>
        <taxon>Sar</taxon>
        <taxon>Alveolata</taxon>
        <taxon>Colpodellida</taxon>
        <taxon>Vitrellaceae</taxon>
        <taxon>Vitrella</taxon>
    </lineage>
</organism>
<protein>
    <submittedName>
        <fullName evidence="2">Uncharacterized protein</fullName>
    </submittedName>
</protein>
<dbReference type="PANTHER" id="PTHR23244">
    <property type="entry name" value="KELCH REPEAT DOMAIN"/>
    <property type="match status" value="1"/>
</dbReference>
<dbReference type="OrthoDB" id="432528at2759"/>
<name>A0A0G4EGI7_VITBC</name>
<evidence type="ECO:0000313" key="2">
    <source>
        <dbReference type="EMBL" id="CEL94585.1"/>
    </source>
</evidence>
<feature type="compositionally biased region" description="Pro residues" evidence="1">
    <location>
        <begin position="472"/>
        <end position="483"/>
    </location>
</feature>